<evidence type="ECO:0000256" key="1">
    <source>
        <dbReference type="SAM" id="MobiDB-lite"/>
    </source>
</evidence>
<gene>
    <name evidence="2" type="ORF">Q7A36_24360</name>
</gene>
<feature type="compositionally biased region" description="Polar residues" evidence="1">
    <location>
        <begin position="270"/>
        <end position="288"/>
    </location>
</feature>
<comment type="caution">
    <text evidence="2">The sequence shown here is derived from an EMBL/GenBank/DDBJ whole genome shotgun (WGS) entry which is preliminary data.</text>
</comment>
<dbReference type="SUPFAM" id="SSF46689">
    <property type="entry name" value="Homeodomain-like"/>
    <property type="match status" value="1"/>
</dbReference>
<feature type="region of interest" description="Disordered" evidence="1">
    <location>
        <begin position="80"/>
        <end position="131"/>
    </location>
</feature>
<dbReference type="InterPro" id="IPR009057">
    <property type="entry name" value="Homeodomain-like_sf"/>
</dbReference>
<reference evidence="2 3" key="1">
    <citation type="submission" date="2023-08" db="EMBL/GenBank/DDBJ databases">
        <title>The draft genome sequence of Paracraurococcus sp. LOR1-02.</title>
        <authorList>
            <person name="Kingkaew E."/>
            <person name="Tanasupawat S."/>
        </authorList>
    </citation>
    <scope>NUCLEOTIDE SEQUENCE [LARGE SCALE GENOMIC DNA]</scope>
    <source>
        <strain evidence="2 3">LOR1-02</strain>
    </source>
</reference>
<dbReference type="Proteomes" id="UP001243009">
    <property type="component" value="Unassembled WGS sequence"/>
</dbReference>
<proteinExistence type="predicted"/>
<accession>A0ABT9E5Q3</accession>
<name>A0ABT9E5Q3_9PROT</name>
<organism evidence="2 3">
    <name type="scientific">Paracraurococcus lichenis</name>
    <dbReference type="NCBI Taxonomy" id="3064888"/>
    <lineage>
        <taxon>Bacteria</taxon>
        <taxon>Pseudomonadati</taxon>
        <taxon>Pseudomonadota</taxon>
        <taxon>Alphaproteobacteria</taxon>
        <taxon>Acetobacterales</taxon>
        <taxon>Roseomonadaceae</taxon>
        <taxon>Paracraurococcus</taxon>
    </lineage>
</organism>
<feature type="region of interest" description="Disordered" evidence="1">
    <location>
        <begin position="222"/>
        <end position="288"/>
    </location>
</feature>
<dbReference type="EMBL" id="JAUTWS010000029">
    <property type="protein sequence ID" value="MDO9711502.1"/>
    <property type="molecule type" value="Genomic_DNA"/>
</dbReference>
<evidence type="ECO:0000313" key="3">
    <source>
        <dbReference type="Proteomes" id="UP001243009"/>
    </source>
</evidence>
<sequence>MPYRVPTILDLSEAERTELESWARRKTAQALALRACIVLQAAAGLSNSAIATELGIAKHTVGKWRERFARLRTDGLLDEPRPVPVATAPGPFADGQHPHRRPRLRYGTGSPRGPQQGIGADLHGQTRRQPRADLAADGEAQMPLEVVQPPCPAGGRRCGIGQSLGEGQARTVRLQAAETPSLNVQPDWLPQPGRVIEYAVVPAVDAPGRLAAGRAGCPGLTRGDDDSEVFGGGQDPLDQRPSWNERKRTLRQQPDFRGEERTPVMYSVRPGTTTRGTGSAGETNFVQH</sequence>
<dbReference type="Pfam" id="PF13384">
    <property type="entry name" value="HTH_23"/>
    <property type="match status" value="1"/>
</dbReference>
<protein>
    <submittedName>
        <fullName evidence="2">Helix-turn-helix domain-containing protein</fullName>
    </submittedName>
</protein>
<evidence type="ECO:0000313" key="2">
    <source>
        <dbReference type="EMBL" id="MDO9711502.1"/>
    </source>
</evidence>
<keyword evidence="3" id="KW-1185">Reference proteome</keyword>